<dbReference type="PANTHER" id="PTHR31304">
    <property type="entry name" value="LOB DOMAIN-CONTAINING PROTEIN 38"/>
    <property type="match status" value="1"/>
</dbReference>
<dbReference type="EMBL" id="CAUOFW020002702">
    <property type="protein sequence ID" value="CAK9155415.1"/>
    <property type="molecule type" value="Genomic_DNA"/>
</dbReference>
<dbReference type="PANTHER" id="PTHR31304:SF41">
    <property type="entry name" value="LOB DOMAIN-CONTAINING PROTEIN 38-LIKE ISOFORM X1"/>
    <property type="match status" value="1"/>
</dbReference>
<evidence type="ECO:0000313" key="4">
    <source>
        <dbReference type="Proteomes" id="UP001642360"/>
    </source>
</evidence>
<name>A0ABC8SHV3_9AQUA</name>
<protein>
    <recommendedName>
        <fullName evidence="2">LOB domain-containing protein</fullName>
    </recommendedName>
</protein>
<dbReference type="Proteomes" id="UP001642360">
    <property type="component" value="Unassembled WGS sequence"/>
</dbReference>
<accession>A0ABC8SHV3</accession>
<dbReference type="Pfam" id="PF03195">
    <property type="entry name" value="LOB"/>
    <property type="match status" value="1"/>
</dbReference>
<sequence length="199" mass="21301">MSCNGCRVLRRGCSDSCVLRSCLEWIDNPQAQANATLFVSKFFGRSDLMAFISGVPHNKRPACGRTVNPVNGAIGLLSTGNWHVCQSAVETVLSGGILRPLVTGILTPNSDEASEVFRLGYTKSTASMHVSDQLIAHQPSDLKIPLFGTSYPPDKWLNSRVSLGSDVSEVSMGFETGDDGVKKKQGGGGEEPKLLNLFA</sequence>
<proteinExistence type="inferred from homology"/>
<evidence type="ECO:0000313" key="3">
    <source>
        <dbReference type="EMBL" id="CAK9155415.1"/>
    </source>
</evidence>
<gene>
    <name evidence="3" type="ORF">ILEXP_LOCUS23823</name>
</gene>
<evidence type="ECO:0000256" key="1">
    <source>
        <dbReference type="ARBA" id="ARBA00005474"/>
    </source>
</evidence>
<comment type="similarity">
    <text evidence="1">Belongs to the LOB domain-containing protein family.</text>
</comment>
<comment type="caution">
    <text evidence="3">The sequence shown here is derived from an EMBL/GenBank/DDBJ whole genome shotgun (WGS) entry which is preliminary data.</text>
</comment>
<dbReference type="PROSITE" id="PS50891">
    <property type="entry name" value="LOB"/>
    <property type="match status" value="1"/>
</dbReference>
<feature type="domain" description="LOB" evidence="2">
    <location>
        <begin position="1"/>
        <end position="98"/>
    </location>
</feature>
<organism evidence="3 4">
    <name type="scientific">Ilex paraguariensis</name>
    <name type="common">yerba mate</name>
    <dbReference type="NCBI Taxonomy" id="185542"/>
    <lineage>
        <taxon>Eukaryota</taxon>
        <taxon>Viridiplantae</taxon>
        <taxon>Streptophyta</taxon>
        <taxon>Embryophyta</taxon>
        <taxon>Tracheophyta</taxon>
        <taxon>Spermatophyta</taxon>
        <taxon>Magnoliopsida</taxon>
        <taxon>eudicotyledons</taxon>
        <taxon>Gunneridae</taxon>
        <taxon>Pentapetalae</taxon>
        <taxon>asterids</taxon>
        <taxon>campanulids</taxon>
        <taxon>Aquifoliales</taxon>
        <taxon>Aquifoliaceae</taxon>
        <taxon>Ilex</taxon>
    </lineage>
</organism>
<dbReference type="InterPro" id="IPR004883">
    <property type="entry name" value="LOB"/>
</dbReference>
<reference evidence="3 4" key="1">
    <citation type="submission" date="2024-02" db="EMBL/GenBank/DDBJ databases">
        <authorList>
            <person name="Vignale AGUSTIN F."/>
            <person name="Sosa J E."/>
            <person name="Modenutti C."/>
        </authorList>
    </citation>
    <scope>NUCLEOTIDE SEQUENCE [LARGE SCALE GENOMIC DNA]</scope>
</reference>
<dbReference type="AlphaFoldDB" id="A0ABC8SHV3"/>
<evidence type="ECO:0000259" key="2">
    <source>
        <dbReference type="PROSITE" id="PS50891"/>
    </source>
</evidence>
<keyword evidence="4" id="KW-1185">Reference proteome</keyword>